<dbReference type="AlphaFoldDB" id="A0A4Y7RWW6"/>
<dbReference type="Gene3D" id="3.30.70.330">
    <property type="match status" value="1"/>
</dbReference>
<dbReference type="SMART" id="SM00360">
    <property type="entry name" value="RRM"/>
    <property type="match status" value="1"/>
</dbReference>
<name>A0A4Y7RWW6_9FIRM</name>
<gene>
    <name evidence="3" type="ORF">Pmgp_00742</name>
</gene>
<proteinExistence type="predicted"/>
<evidence type="ECO:0000313" key="3">
    <source>
        <dbReference type="EMBL" id="TEB12767.1"/>
    </source>
</evidence>
<dbReference type="InterPro" id="IPR048289">
    <property type="entry name" value="RRM2_NsCP33-like"/>
</dbReference>
<dbReference type="InterPro" id="IPR012677">
    <property type="entry name" value="Nucleotide-bd_a/b_plait_sf"/>
</dbReference>
<keyword evidence="1" id="KW-0694">RNA-binding</keyword>
<dbReference type="PROSITE" id="PS50102">
    <property type="entry name" value="RRM"/>
    <property type="match status" value="1"/>
</dbReference>
<protein>
    <recommendedName>
        <fullName evidence="2">RRM domain-containing protein</fullName>
    </recommendedName>
</protein>
<dbReference type="RefSeq" id="WP_134212622.1">
    <property type="nucleotide sequence ID" value="NZ_QFFZ01000005.1"/>
</dbReference>
<dbReference type="InterPro" id="IPR000504">
    <property type="entry name" value="RRM_dom"/>
</dbReference>
<comment type="caution">
    <text evidence="3">The sequence shown here is derived from an EMBL/GenBank/DDBJ whole genome shotgun (WGS) entry which is preliminary data.</text>
</comment>
<dbReference type="EMBL" id="QFFZ01000005">
    <property type="protein sequence ID" value="TEB12767.1"/>
    <property type="molecule type" value="Genomic_DNA"/>
</dbReference>
<evidence type="ECO:0000313" key="4">
    <source>
        <dbReference type="Proteomes" id="UP000297597"/>
    </source>
</evidence>
<feature type="domain" description="RRM" evidence="2">
    <location>
        <begin position="3"/>
        <end position="80"/>
    </location>
</feature>
<dbReference type="InterPro" id="IPR052462">
    <property type="entry name" value="SLIRP/GR-RBP-like"/>
</dbReference>
<dbReference type="InterPro" id="IPR035979">
    <property type="entry name" value="RBD_domain_sf"/>
</dbReference>
<dbReference type="GO" id="GO:0003723">
    <property type="term" value="F:RNA binding"/>
    <property type="evidence" value="ECO:0007669"/>
    <property type="project" value="UniProtKB-KW"/>
</dbReference>
<dbReference type="PANTHER" id="PTHR48027">
    <property type="entry name" value="HETEROGENEOUS NUCLEAR RIBONUCLEOPROTEIN 87F-RELATED"/>
    <property type="match status" value="1"/>
</dbReference>
<organism evidence="3 4">
    <name type="scientific">Pelotomaculum propionicicum</name>
    <dbReference type="NCBI Taxonomy" id="258475"/>
    <lineage>
        <taxon>Bacteria</taxon>
        <taxon>Bacillati</taxon>
        <taxon>Bacillota</taxon>
        <taxon>Clostridia</taxon>
        <taxon>Eubacteriales</taxon>
        <taxon>Desulfotomaculaceae</taxon>
        <taxon>Pelotomaculum</taxon>
    </lineage>
</organism>
<reference evidence="3 4" key="1">
    <citation type="journal article" date="2018" name="Environ. Microbiol.">
        <title>Novel energy conservation strategies and behaviour of Pelotomaculum schinkii driving syntrophic propionate catabolism.</title>
        <authorList>
            <person name="Hidalgo-Ahumada C.A.P."/>
            <person name="Nobu M.K."/>
            <person name="Narihiro T."/>
            <person name="Tamaki H."/>
            <person name="Liu W.T."/>
            <person name="Kamagata Y."/>
            <person name="Stams A.J.M."/>
            <person name="Imachi H."/>
            <person name="Sousa D.Z."/>
        </authorList>
    </citation>
    <scope>NUCLEOTIDE SEQUENCE [LARGE SCALE GENOMIC DNA]</scope>
    <source>
        <strain evidence="3 4">MGP</strain>
    </source>
</reference>
<dbReference type="SUPFAM" id="SSF54928">
    <property type="entry name" value="RNA-binding domain, RBD"/>
    <property type="match status" value="1"/>
</dbReference>
<dbReference type="OrthoDB" id="9798855at2"/>
<sequence>MARTLYVGNLPWATKAEDLADAFSAHGEVLSSRVITDRETGRSRGFGFVEVRDEDADTMIAAMNGTELNGRVITVNEAKAREDRASGEIS</sequence>
<dbReference type="CDD" id="cd21608">
    <property type="entry name" value="RRM2_NsCP33_like"/>
    <property type="match status" value="1"/>
</dbReference>
<keyword evidence="4" id="KW-1185">Reference proteome</keyword>
<evidence type="ECO:0000256" key="1">
    <source>
        <dbReference type="ARBA" id="ARBA00022884"/>
    </source>
</evidence>
<dbReference type="Proteomes" id="UP000297597">
    <property type="component" value="Unassembled WGS sequence"/>
</dbReference>
<accession>A0A4Y7RWW6</accession>
<dbReference type="Pfam" id="PF00076">
    <property type="entry name" value="RRM_1"/>
    <property type="match status" value="1"/>
</dbReference>
<evidence type="ECO:0000259" key="2">
    <source>
        <dbReference type="PROSITE" id="PS50102"/>
    </source>
</evidence>